<proteinExistence type="predicted"/>
<accession>A0A382YVN5</accession>
<gene>
    <name evidence="1" type="ORF">METZ01_LOCUS439452</name>
</gene>
<feature type="non-terminal residue" evidence="1">
    <location>
        <position position="220"/>
    </location>
</feature>
<sequence>MKVQERFLKQFNSAIQLHYSGRTHGRILRMLKDGYGTDAVSARTLSNWIAHFNSMGKEAISREVPFELHLMEEYGLPLEASEYISEMLFRLSTTPSMPLFPSIWGYESGDEWNPTVREIEWWWRVHNMADDFTYRDVYLLASHYAMRELLEKIGGIPVDYSDLNAFMTYKPWRSMDRTEHYRNAIKLEKFKEITSEDHSTRGIKDAEGNLTVGNHFGLIY</sequence>
<organism evidence="1">
    <name type="scientific">marine metagenome</name>
    <dbReference type="NCBI Taxonomy" id="408172"/>
    <lineage>
        <taxon>unclassified sequences</taxon>
        <taxon>metagenomes</taxon>
        <taxon>ecological metagenomes</taxon>
    </lineage>
</organism>
<dbReference type="EMBL" id="UINC01178442">
    <property type="protein sequence ID" value="SVD86598.1"/>
    <property type="molecule type" value="Genomic_DNA"/>
</dbReference>
<name>A0A382YVN5_9ZZZZ</name>
<evidence type="ECO:0000313" key="1">
    <source>
        <dbReference type="EMBL" id="SVD86598.1"/>
    </source>
</evidence>
<reference evidence="1" key="1">
    <citation type="submission" date="2018-05" db="EMBL/GenBank/DDBJ databases">
        <authorList>
            <person name="Lanie J.A."/>
            <person name="Ng W.-L."/>
            <person name="Kazmierczak K.M."/>
            <person name="Andrzejewski T.M."/>
            <person name="Davidsen T.M."/>
            <person name="Wayne K.J."/>
            <person name="Tettelin H."/>
            <person name="Glass J.I."/>
            <person name="Rusch D."/>
            <person name="Podicherti R."/>
            <person name="Tsui H.-C.T."/>
            <person name="Winkler M.E."/>
        </authorList>
    </citation>
    <scope>NUCLEOTIDE SEQUENCE</scope>
</reference>
<protein>
    <submittedName>
        <fullName evidence="1">Uncharacterized protein</fullName>
    </submittedName>
</protein>
<dbReference type="AlphaFoldDB" id="A0A382YVN5"/>